<dbReference type="AlphaFoldDB" id="A0A0C3LUM9"/>
<organism evidence="1 2">
    <name type="scientific">Tulasnella calospora MUT 4182</name>
    <dbReference type="NCBI Taxonomy" id="1051891"/>
    <lineage>
        <taxon>Eukaryota</taxon>
        <taxon>Fungi</taxon>
        <taxon>Dikarya</taxon>
        <taxon>Basidiomycota</taxon>
        <taxon>Agaricomycotina</taxon>
        <taxon>Agaricomycetes</taxon>
        <taxon>Cantharellales</taxon>
        <taxon>Tulasnellaceae</taxon>
        <taxon>Tulasnella</taxon>
    </lineage>
</organism>
<name>A0A0C3LUM9_9AGAM</name>
<dbReference type="HOGENOM" id="CLU_038506_0_0_1"/>
<dbReference type="OrthoDB" id="2820254at2759"/>
<reference evidence="2" key="2">
    <citation type="submission" date="2015-01" db="EMBL/GenBank/DDBJ databases">
        <title>Evolutionary Origins and Diversification of the Mycorrhizal Mutualists.</title>
        <authorList>
            <consortium name="DOE Joint Genome Institute"/>
            <consortium name="Mycorrhizal Genomics Consortium"/>
            <person name="Kohler A."/>
            <person name="Kuo A."/>
            <person name="Nagy L.G."/>
            <person name="Floudas D."/>
            <person name="Copeland A."/>
            <person name="Barry K.W."/>
            <person name="Cichocki N."/>
            <person name="Veneault-Fourrey C."/>
            <person name="LaButti K."/>
            <person name="Lindquist E.A."/>
            <person name="Lipzen A."/>
            <person name="Lundell T."/>
            <person name="Morin E."/>
            <person name="Murat C."/>
            <person name="Riley R."/>
            <person name="Ohm R."/>
            <person name="Sun H."/>
            <person name="Tunlid A."/>
            <person name="Henrissat B."/>
            <person name="Grigoriev I.V."/>
            <person name="Hibbett D.S."/>
            <person name="Martin F."/>
        </authorList>
    </citation>
    <scope>NUCLEOTIDE SEQUENCE [LARGE SCALE GENOMIC DNA]</scope>
    <source>
        <strain evidence="2">MUT 4182</strain>
    </source>
</reference>
<evidence type="ECO:0000313" key="1">
    <source>
        <dbReference type="EMBL" id="KIO25117.1"/>
    </source>
</evidence>
<evidence type="ECO:0008006" key="3">
    <source>
        <dbReference type="Google" id="ProtNLM"/>
    </source>
</evidence>
<protein>
    <recommendedName>
        <fullName evidence="3">F-box domain-containing protein</fullName>
    </recommendedName>
</protein>
<evidence type="ECO:0000313" key="2">
    <source>
        <dbReference type="Proteomes" id="UP000054248"/>
    </source>
</evidence>
<keyword evidence="2" id="KW-1185">Reference proteome</keyword>
<accession>A0A0C3LUM9</accession>
<gene>
    <name evidence="1" type="ORF">M407DRAFT_25550</name>
</gene>
<sequence length="549" mass="61645">MSHNSYRPAGPVAEVSNNGNDLAFHVATILQWGTPLSPISQLPTELLVFIFQSTLVRVDFMSNNQPTEALRRTQMIYTMRQVSKRWQGLIDGTPSFWIFILSTLPPHVINATLNRSANLPLSIIYDDPMQPNIHGYPSPEEFLRTIAHTRSRWFAIALETKNNKCLPGYLATPSRLLQTVVVRGSWNEEDTETLELLGGQTDNLHHLRINGGSILWKLGPLNQLKTLELIAERLNLAASDIVDLLRAIPLLQQLNINGLFEPPAHHNSSPIITLPHLKVLELSSEDVNALDYILQHIRTPSCINFSVGVQDHEDELDLSRFLNETLQPFHEILRRVHVENGASRLVLNPDEFEWSSFPGKGKGYYFGVHITRFYPIAVHWVGQILREEPGLEVQLSTGIVLSDTVLRNLAPLQCATSVSIVAQEGESIRKLLRLLRQPSGPNAALPSLPRLRKLLLPPSGWSVQELLNMVQGRCSMFPKAILDHPPLVVHIERRTWLKNITAPIFLDLATLTKIKEALGIEGIRFVGPHDKDDVLAVTWNETASRPAWG</sequence>
<dbReference type="EMBL" id="KN823048">
    <property type="protein sequence ID" value="KIO25117.1"/>
    <property type="molecule type" value="Genomic_DNA"/>
</dbReference>
<reference evidence="1 2" key="1">
    <citation type="submission" date="2014-04" db="EMBL/GenBank/DDBJ databases">
        <authorList>
            <consortium name="DOE Joint Genome Institute"/>
            <person name="Kuo A."/>
            <person name="Girlanda M."/>
            <person name="Perotto S."/>
            <person name="Kohler A."/>
            <person name="Nagy L.G."/>
            <person name="Floudas D."/>
            <person name="Copeland A."/>
            <person name="Barry K.W."/>
            <person name="Cichocki N."/>
            <person name="Veneault-Fourrey C."/>
            <person name="LaButti K."/>
            <person name="Lindquist E.A."/>
            <person name="Lipzen A."/>
            <person name="Lundell T."/>
            <person name="Morin E."/>
            <person name="Murat C."/>
            <person name="Sun H."/>
            <person name="Tunlid A."/>
            <person name="Henrissat B."/>
            <person name="Grigoriev I.V."/>
            <person name="Hibbett D.S."/>
            <person name="Martin F."/>
            <person name="Nordberg H.P."/>
            <person name="Cantor M.N."/>
            <person name="Hua S.X."/>
        </authorList>
    </citation>
    <scope>NUCLEOTIDE SEQUENCE [LARGE SCALE GENOMIC DNA]</scope>
    <source>
        <strain evidence="1 2">MUT 4182</strain>
    </source>
</reference>
<dbReference type="Proteomes" id="UP000054248">
    <property type="component" value="Unassembled WGS sequence"/>
</dbReference>
<proteinExistence type="predicted"/>